<reference evidence="2" key="1">
    <citation type="journal article" date="2019" name="Int. J. Syst. Evol. Microbiol.">
        <title>The Global Catalogue of Microorganisms (GCM) 10K type strain sequencing project: providing services to taxonomists for standard genome sequencing and annotation.</title>
        <authorList>
            <consortium name="The Broad Institute Genomics Platform"/>
            <consortium name="The Broad Institute Genome Sequencing Center for Infectious Disease"/>
            <person name="Wu L."/>
            <person name="Ma J."/>
        </authorList>
    </citation>
    <scope>NUCLEOTIDE SEQUENCE [LARGE SCALE GENOMIC DNA]</scope>
    <source>
        <strain evidence="2">KCTC 52487</strain>
    </source>
</reference>
<comment type="caution">
    <text evidence="1">The sequence shown here is derived from an EMBL/GenBank/DDBJ whole genome shotgun (WGS) entry which is preliminary data.</text>
</comment>
<gene>
    <name evidence="1" type="ORF">ACFOOR_14695</name>
</gene>
<keyword evidence="2" id="KW-1185">Reference proteome</keyword>
<protein>
    <recommendedName>
        <fullName evidence="3">Chromosomal replication initiator protein DnaA domain-containing protein</fullName>
    </recommendedName>
</protein>
<proteinExistence type="predicted"/>
<evidence type="ECO:0000313" key="2">
    <source>
        <dbReference type="Proteomes" id="UP001595379"/>
    </source>
</evidence>
<dbReference type="InterPro" id="IPR027417">
    <property type="entry name" value="P-loop_NTPase"/>
</dbReference>
<organism evidence="1 2">
    <name type="scientific">Hyphobacterium vulgare</name>
    <dbReference type="NCBI Taxonomy" id="1736751"/>
    <lineage>
        <taxon>Bacteria</taxon>
        <taxon>Pseudomonadati</taxon>
        <taxon>Pseudomonadota</taxon>
        <taxon>Alphaproteobacteria</taxon>
        <taxon>Maricaulales</taxon>
        <taxon>Maricaulaceae</taxon>
        <taxon>Hyphobacterium</taxon>
    </lineage>
</organism>
<dbReference type="SUPFAM" id="SSF52540">
    <property type="entry name" value="P-loop containing nucleoside triphosphate hydrolases"/>
    <property type="match status" value="1"/>
</dbReference>
<evidence type="ECO:0000313" key="1">
    <source>
        <dbReference type="EMBL" id="MFC2927354.1"/>
    </source>
</evidence>
<dbReference type="Proteomes" id="UP001595379">
    <property type="component" value="Unassembled WGS sequence"/>
</dbReference>
<dbReference type="PANTHER" id="PTHR30050">
    <property type="entry name" value="CHROMOSOMAL REPLICATION INITIATOR PROTEIN DNAA"/>
    <property type="match status" value="1"/>
</dbReference>
<dbReference type="PANTHER" id="PTHR30050:SF5">
    <property type="entry name" value="DNAA REGULATORY INACTIVATOR HDA"/>
    <property type="match status" value="1"/>
</dbReference>
<dbReference type="Gene3D" id="1.10.8.60">
    <property type="match status" value="1"/>
</dbReference>
<dbReference type="EMBL" id="JBHRSV010000028">
    <property type="protein sequence ID" value="MFC2927354.1"/>
    <property type="molecule type" value="Genomic_DNA"/>
</dbReference>
<evidence type="ECO:0008006" key="3">
    <source>
        <dbReference type="Google" id="ProtNLM"/>
    </source>
</evidence>
<dbReference type="Gene3D" id="3.40.50.300">
    <property type="entry name" value="P-loop containing nucleotide triphosphate hydrolases"/>
    <property type="match status" value="1"/>
</dbReference>
<name>A0ABV7A1A4_9PROT</name>
<dbReference type="RefSeq" id="WP_343163339.1">
    <property type="nucleotide sequence ID" value="NZ_JBHRSV010000028.1"/>
</dbReference>
<accession>A0ABV7A1A4</accession>
<sequence>MTEQLALGFGPRDEFNAAGFVASPCNADARAALDNWQAWPGHALALVGPAGSGKTHLARIWQNRTGAALIDARRIGETLDALGSGTPVVVENADRGVDEDGLFHLINRAGQDVLPGLLLTARLAPASWPVDTPDLRSRLAAMPVAELTEPDDALLRQVLQKLFRDRQSPVTPGLIDYLLPRMERSIDSARRLVATLDLVALGRRTPVTRAVVRQVLKDLSETGESDSLDG</sequence>